<keyword evidence="2" id="KW-0732">Signal</keyword>
<feature type="region of interest" description="Disordered" evidence="1">
    <location>
        <begin position="19"/>
        <end position="41"/>
    </location>
</feature>
<organism evidence="3 4">
    <name type="scientific">Pseudomonas knackmussii</name>
    <dbReference type="NCBI Taxonomy" id="65741"/>
    <lineage>
        <taxon>Bacteria</taxon>
        <taxon>Pseudomonadati</taxon>
        <taxon>Pseudomonadota</taxon>
        <taxon>Gammaproteobacteria</taxon>
        <taxon>Pseudomonadales</taxon>
        <taxon>Pseudomonadaceae</taxon>
        <taxon>Pseudomonas</taxon>
    </lineage>
</organism>
<reference evidence="3 4" key="1">
    <citation type="submission" date="2022-04" db="EMBL/GenBank/DDBJ databases">
        <title>Pseudomonas knackmussii B09-2.</title>
        <authorList>
            <person name="Deng Y."/>
        </authorList>
    </citation>
    <scope>NUCLEOTIDE SEQUENCE [LARGE SCALE GENOMIC DNA]</scope>
    <source>
        <strain evidence="3 4">B09-2</strain>
    </source>
</reference>
<keyword evidence="4" id="KW-1185">Reference proteome</keyword>
<dbReference type="Proteomes" id="UP000831189">
    <property type="component" value="Chromosome"/>
</dbReference>
<evidence type="ECO:0000256" key="2">
    <source>
        <dbReference type="SAM" id="SignalP"/>
    </source>
</evidence>
<evidence type="ECO:0000256" key="1">
    <source>
        <dbReference type="SAM" id="MobiDB-lite"/>
    </source>
</evidence>
<dbReference type="Pfam" id="PF11604">
    <property type="entry name" value="CusF_Ec"/>
    <property type="match status" value="1"/>
</dbReference>
<feature type="chain" id="PRO_5045818002" evidence="2">
    <location>
        <begin position="20"/>
        <end position="112"/>
    </location>
</feature>
<dbReference type="Gene3D" id="2.40.50.320">
    <property type="entry name" value="Copper binding periplasmic protein CusF"/>
    <property type="match status" value="1"/>
</dbReference>
<dbReference type="EMBL" id="CP096208">
    <property type="protein sequence ID" value="UPQ84787.1"/>
    <property type="molecule type" value="Genomic_DNA"/>
</dbReference>
<gene>
    <name evidence="3" type="ORF">M0M42_10590</name>
</gene>
<evidence type="ECO:0000313" key="3">
    <source>
        <dbReference type="EMBL" id="UPQ84787.1"/>
    </source>
</evidence>
<sequence length="112" mass="12041">MKIRLILAAFAALSQPAVADSTMPREVDSNPSQASSVVSATAHASGTLQAVDRETGELTIAHGPVPALKWPAMTMDFEAPPEQLQELKVGDRVQFAFSVEDMSRILHIQPES</sequence>
<feature type="compositionally biased region" description="Low complexity" evidence="1">
    <location>
        <begin position="32"/>
        <end position="41"/>
    </location>
</feature>
<protein>
    <submittedName>
        <fullName evidence="3">Copper-binding protein</fullName>
    </submittedName>
</protein>
<feature type="signal peptide" evidence="2">
    <location>
        <begin position="1"/>
        <end position="19"/>
    </location>
</feature>
<evidence type="ECO:0000313" key="4">
    <source>
        <dbReference type="Proteomes" id="UP000831189"/>
    </source>
</evidence>
<accession>A0ABY4KZW5</accession>
<name>A0ABY4KZW5_9PSED</name>
<dbReference type="InterPro" id="IPR042230">
    <property type="entry name" value="CusF_sf"/>
</dbReference>
<proteinExistence type="predicted"/>
<dbReference type="InterPro" id="IPR021647">
    <property type="entry name" value="CusF_Ec"/>
</dbReference>